<dbReference type="Gene3D" id="2.40.170.20">
    <property type="entry name" value="TonB-dependent receptor, beta-barrel domain"/>
    <property type="match status" value="1"/>
</dbReference>
<dbReference type="Gene3D" id="2.170.130.10">
    <property type="entry name" value="TonB-dependent receptor, plug domain"/>
    <property type="match status" value="1"/>
</dbReference>
<keyword evidence="5" id="KW-0732">Signal</keyword>
<dbReference type="SUPFAM" id="SSF49464">
    <property type="entry name" value="Carboxypeptidase regulatory domain-like"/>
    <property type="match status" value="1"/>
</dbReference>
<keyword evidence="9" id="KW-1185">Reference proteome</keyword>
<dbReference type="SUPFAM" id="SSF56935">
    <property type="entry name" value="Porins"/>
    <property type="match status" value="1"/>
</dbReference>
<evidence type="ECO:0000259" key="7">
    <source>
        <dbReference type="Pfam" id="PF07715"/>
    </source>
</evidence>
<evidence type="ECO:0000256" key="4">
    <source>
        <dbReference type="RuleBase" id="RU003357"/>
    </source>
</evidence>
<feature type="chain" id="PRO_5046486900" evidence="5">
    <location>
        <begin position="25"/>
        <end position="1023"/>
    </location>
</feature>
<evidence type="ECO:0000313" key="8">
    <source>
        <dbReference type="EMBL" id="UYQ94442.1"/>
    </source>
</evidence>
<dbReference type="Pfam" id="PF13620">
    <property type="entry name" value="CarboxypepD_reg"/>
    <property type="match status" value="1"/>
</dbReference>
<proteinExistence type="inferred from homology"/>
<evidence type="ECO:0000259" key="6">
    <source>
        <dbReference type="Pfam" id="PF00593"/>
    </source>
</evidence>
<feature type="domain" description="TonB-dependent receptor-like beta-barrel" evidence="6">
    <location>
        <begin position="429"/>
        <end position="991"/>
    </location>
</feature>
<dbReference type="Pfam" id="PF00593">
    <property type="entry name" value="TonB_dep_Rec_b-barrel"/>
    <property type="match status" value="1"/>
</dbReference>
<dbReference type="InterPro" id="IPR037066">
    <property type="entry name" value="Plug_dom_sf"/>
</dbReference>
<sequence>MFNHYIKRYIFSLAIALPALSAYAQQPGALTGRVTDQFGQPVTGAQVYLKGQPDTTRVDAAGEFKLAATAGTVVVIAKGYQTIERPIRDQQPLLLRMEDAFIPAPATIPVLYGEAATKSLTGAVGTVYTNQLSTTPATLYAYALPGRLAGLYTQQTSGFRSPGTADNFDIDIFVGNIPKSGAGEPSDNTEMGLSLRGQTPVVIVDGVQRDVFSIDPENIESISVLKDALSTVLLGQRSSRGVLLVTTKRAKAGKPRLSLTAQTGIQESLKMPKPLPSWQYAYLLNEALMNDGKEPLYKEADFLAFRDKTSPYTHPDVNWYDEILRSSAPLSRYNLNINGGGNVARYSVSLNYTDQEGMFRSSPGASYNTNARLKRYLINADLDVDVTENLGIGMQLFGRLQEGTQPGAGMSNILNTLLTLPNNAYPVRNINGSLGGTSNLDNNLLSQTINSGYIQDNSKDVMANISLRYNLGSWIKGLSLKGSGNIAIQSANAIDRSKRELVYRMVVTQGDTLYGRAGQAVSQRNNFISVFNAQYLFGQLSLNYDRQFGDHGINAMVLADQRQTIYNYDLPGRSTNISGKAAYNYGGRYFLEGALNRSGYNRYRPDRQWGTFFAAGAGWDIAAEQFMKGASGWLQQLKLRGTYGHTGNGIDNSGYYIWRQDFSEDNGVGGGIYEQGTVRSPAPGFRENALANPNISWENARKLDVGVDASLFGGRLQITADYYHDRYEDLLQIRGKSIALSGAAYPPENIGTNLYEGGELTLTYQGRINDFNYFITANGSLERTEAIYMDEQRRDYEWNKRTGQPVGMWFGYIADGFFQSAEEARGSAVIAGYKPLPGDIRYKDLNGDGVIDQFDEAPIGTNKPRFYYGATLGFSWKGLEASMLLQGVENRMNYVANFATEAGFQFVNFTYGQAYEQITGRWTPETAATATYPRLTADANYNYNKAMSSFWVRDGSYFRLKNLHVAYNLPYRWMQRLHLGSVKVFANAQNLFTHAGYDFIDPEVGIGAYPIQRVINTGINLKF</sequence>
<evidence type="ECO:0000313" key="9">
    <source>
        <dbReference type="Proteomes" id="UP001162741"/>
    </source>
</evidence>
<protein>
    <submittedName>
        <fullName evidence="8">SusC/RagA family TonB-linked outer membrane protein</fullName>
    </submittedName>
</protein>
<dbReference type="NCBIfam" id="TIGR04056">
    <property type="entry name" value="OMP_RagA_SusC"/>
    <property type="match status" value="1"/>
</dbReference>
<dbReference type="InterPro" id="IPR036942">
    <property type="entry name" value="Beta-barrel_TonB_sf"/>
</dbReference>
<dbReference type="Pfam" id="PF07715">
    <property type="entry name" value="Plug"/>
    <property type="match status" value="1"/>
</dbReference>
<dbReference type="InterPro" id="IPR012910">
    <property type="entry name" value="Plug_dom"/>
</dbReference>
<dbReference type="InterPro" id="IPR000531">
    <property type="entry name" value="Beta-barrel_TonB"/>
</dbReference>
<keyword evidence="3" id="KW-0998">Cell outer membrane</keyword>
<dbReference type="Gene3D" id="2.60.40.1120">
    <property type="entry name" value="Carboxypeptidase-like, regulatory domain"/>
    <property type="match status" value="1"/>
</dbReference>
<dbReference type="InterPro" id="IPR008969">
    <property type="entry name" value="CarboxyPept-like_regulatory"/>
</dbReference>
<dbReference type="RefSeq" id="WP_264282326.1">
    <property type="nucleotide sequence ID" value="NZ_CP107006.1"/>
</dbReference>
<feature type="domain" description="TonB-dependent receptor plug" evidence="7">
    <location>
        <begin position="183"/>
        <end position="242"/>
    </location>
</feature>
<reference evidence="8" key="1">
    <citation type="submission" date="2022-10" db="EMBL/GenBank/DDBJ databases">
        <title>Chitinophaga sp. nov., isolated from soil.</title>
        <authorList>
            <person name="Jeon C.O."/>
        </authorList>
    </citation>
    <scope>NUCLEOTIDE SEQUENCE</scope>
    <source>
        <strain evidence="8">R8</strain>
    </source>
</reference>
<evidence type="ECO:0000256" key="2">
    <source>
        <dbReference type="ARBA" id="ARBA00023136"/>
    </source>
</evidence>
<accession>A0ABY6J811</accession>
<dbReference type="EMBL" id="CP107006">
    <property type="protein sequence ID" value="UYQ94442.1"/>
    <property type="molecule type" value="Genomic_DNA"/>
</dbReference>
<evidence type="ECO:0000256" key="3">
    <source>
        <dbReference type="ARBA" id="ARBA00023237"/>
    </source>
</evidence>
<keyword evidence="2 4" id="KW-0472">Membrane</keyword>
<feature type="signal peptide" evidence="5">
    <location>
        <begin position="1"/>
        <end position="24"/>
    </location>
</feature>
<keyword evidence="4" id="KW-0798">TonB box</keyword>
<comment type="similarity">
    <text evidence="4">Belongs to the TonB-dependent receptor family.</text>
</comment>
<evidence type="ECO:0000256" key="5">
    <source>
        <dbReference type="SAM" id="SignalP"/>
    </source>
</evidence>
<name>A0ABY6J811_9BACT</name>
<organism evidence="8 9">
    <name type="scientific">Chitinophaga horti</name>
    <dbReference type="NCBI Taxonomy" id="2920382"/>
    <lineage>
        <taxon>Bacteria</taxon>
        <taxon>Pseudomonadati</taxon>
        <taxon>Bacteroidota</taxon>
        <taxon>Chitinophagia</taxon>
        <taxon>Chitinophagales</taxon>
        <taxon>Chitinophagaceae</taxon>
        <taxon>Chitinophaga</taxon>
    </lineage>
</organism>
<dbReference type="Proteomes" id="UP001162741">
    <property type="component" value="Chromosome"/>
</dbReference>
<comment type="subcellular location">
    <subcellularLocation>
        <location evidence="1 4">Cell outer membrane</location>
    </subcellularLocation>
</comment>
<dbReference type="InterPro" id="IPR023996">
    <property type="entry name" value="TonB-dep_OMP_SusC/RagA"/>
</dbReference>
<gene>
    <name evidence="8" type="ORF">MKQ68_04980</name>
</gene>
<evidence type="ECO:0000256" key="1">
    <source>
        <dbReference type="ARBA" id="ARBA00004442"/>
    </source>
</evidence>